<dbReference type="AlphaFoldDB" id="A0A8S1NA13"/>
<sequence>MNQKQKSQSKDFEIDNTKDETPAQNINSNFINSSSENQNAKTKHQQNIFSKEIQQLGTIYNSYRVIFQFYSTSNQFNQQNGTALNEQGAKSKEYVSIQQNDKSIKQNIEGNQELLKQNSGYQSAQDDQDIQQYQDQDQELVIRQNTLLLCQYAFIQVLRQMIYNSIITSSDKLQDKKDLDVQISIYCQLRGILKGDDLKTMKEQEEELLQFFEDWFEDWFDFEEEISQIQNNKIDKQEIKNIIQSYFQEKKNLEFEFDFEIECLNYFFEYIRSKKQEDLKKLKELYSEEETLNNWKNIKDQIKANKIQIFVMFLKRKERDPQDKLVQYYIKWWFQWNKTCVFKKAQQEANKL</sequence>
<name>A0A8S1NA13_9CILI</name>
<comment type="caution">
    <text evidence="3">The sequence shown here is derived from an EMBL/GenBank/DDBJ whole genome shotgun (WGS) entry which is preliminary data.</text>
</comment>
<protein>
    <submittedName>
        <fullName evidence="3">Uncharacterized protein</fullName>
    </submittedName>
</protein>
<reference evidence="3" key="1">
    <citation type="submission" date="2021-01" db="EMBL/GenBank/DDBJ databases">
        <authorList>
            <consortium name="Genoscope - CEA"/>
            <person name="William W."/>
        </authorList>
    </citation>
    <scope>NUCLEOTIDE SEQUENCE</scope>
</reference>
<feature type="compositionally biased region" description="Low complexity" evidence="2">
    <location>
        <begin position="24"/>
        <end position="39"/>
    </location>
</feature>
<proteinExistence type="predicted"/>
<gene>
    <name evidence="3" type="ORF">PSON_ATCC_30995.1.T0540240</name>
</gene>
<organism evidence="3 4">
    <name type="scientific">Paramecium sonneborni</name>
    <dbReference type="NCBI Taxonomy" id="65129"/>
    <lineage>
        <taxon>Eukaryota</taxon>
        <taxon>Sar</taxon>
        <taxon>Alveolata</taxon>
        <taxon>Ciliophora</taxon>
        <taxon>Intramacronucleata</taxon>
        <taxon>Oligohymenophorea</taxon>
        <taxon>Peniculida</taxon>
        <taxon>Parameciidae</taxon>
        <taxon>Paramecium</taxon>
    </lineage>
</organism>
<feature type="compositionally biased region" description="Basic and acidic residues" evidence="2">
    <location>
        <begin position="8"/>
        <end position="21"/>
    </location>
</feature>
<dbReference type="OrthoDB" id="313166at2759"/>
<keyword evidence="1" id="KW-0175">Coiled coil</keyword>
<dbReference type="Proteomes" id="UP000692954">
    <property type="component" value="Unassembled WGS sequence"/>
</dbReference>
<dbReference type="EMBL" id="CAJJDN010000054">
    <property type="protein sequence ID" value="CAD8089650.1"/>
    <property type="molecule type" value="Genomic_DNA"/>
</dbReference>
<evidence type="ECO:0000313" key="3">
    <source>
        <dbReference type="EMBL" id="CAD8089650.1"/>
    </source>
</evidence>
<feature type="region of interest" description="Disordered" evidence="2">
    <location>
        <begin position="1"/>
        <end position="45"/>
    </location>
</feature>
<feature type="coiled-coil region" evidence="1">
    <location>
        <begin position="236"/>
        <end position="292"/>
    </location>
</feature>
<keyword evidence="4" id="KW-1185">Reference proteome</keyword>
<evidence type="ECO:0000313" key="4">
    <source>
        <dbReference type="Proteomes" id="UP000692954"/>
    </source>
</evidence>
<evidence type="ECO:0000256" key="2">
    <source>
        <dbReference type="SAM" id="MobiDB-lite"/>
    </source>
</evidence>
<accession>A0A8S1NA13</accession>
<evidence type="ECO:0000256" key="1">
    <source>
        <dbReference type="SAM" id="Coils"/>
    </source>
</evidence>